<gene>
    <name evidence="2" type="ORF">SCLO_1025950</name>
</gene>
<feature type="domain" description="Glycosyltransferase subfamily 4-like N-terminal" evidence="1">
    <location>
        <begin position="12"/>
        <end position="177"/>
    </location>
</feature>
<dbReference type="EMBL" id="AP017655">
    <property type="protein sequence ID" value="BAV65635.1"/>
    <property type="molecule type" value="Genomic_DNA"/>
</dbReference>
<dbReference type="Proteomes" id="UP000218272">
    <property type="component" value="Chromosome SCLO_1"/>
</dbReference>
<sequence>MKILHVITALNVGGAETMLARLLEHERMQGGARQASVLSLMPPGVAGARVRESGIPLRDCGLAGMGSLLPGLMRLRAAVRGERPDLIMAWMYHAHLAARLGTWLRRERIPVVWNVRHSIDDLRQEKPALRTIIRLAALFSRWPQAIVYNSHAAARQHGRLGFAPDRATVIPNGFDCDLFQPRVDGRDGLVASFGIDPRALIVGMAARNHPMKDVANLIDAVGRARKAGVDVHLLLMGQDMDRPSGRFGQLIGGLPADRLTLRGHVSSLADVLPGLDLLVLPSAWGEGFPNILGEAMACAVPCIATDVGDSRWIVGDAGITVPPCAPDKLAEAIMTMWEMGRAGRKRLGAAARARVKADFSIGRIAASYDQLYQTIGGHAVASRDASPSDIRQAQVM</sequence>
<dbReference type="Gene3D" id="3.40.50.2000">
    <property type="entry name" value="Glycogen Phosphorylase B"/>
    <property type="match status" value="2"/>
</dbReference>
<dbReference type="KEGG" id="sclo:SCLO_1025950"/>
<organism evidence="2 3">
    <name type="scientific">Sphingobium cloacae</name>
    <dbReference type="NCBI Taxonomy" id="120107"/>
    <lineage>
        <taxon>Bacteria</taxon>
        <taxon>Pseudomonadati</taxon>
        <taxon>Pseudomonadota</taxon>
        <taxon>Alphaproteobacteria</taxon>
        <taxon>Sphingomonadales</taxon>
        <taxon>Sphingomonadaceae</taxon>
        <taxon>Sphingobium</taxon>
    </lineage>
</organism>
<protein>
    <recommendedName>
        <fullName evidence="1">Glycosyltransferase subfamily 4-like N-terminal domain-containing protein</fullName>
    </recommendedName>
</protein>
<dbReference type="AlphaFoldDB" id="A0A1E1F535"/>
<evidence type="ECO:0000259" key="1">
    <source>
        <dbReference type="Pfam" id="PF13439"/>
    </source>
</evidence>
<dbReference type="SUPFAM" id="SSF53756">
    <property type="entry name" value="UDP-Glycosyltransferase/glycogen phosphorylase"/>
    <property type="match status" value="1"/>
</dbReference>
<dbReference type="Pfam" id="PF13439">
    <property type="entry name" value="Glyco_transf_4"/>
    <property type="match status" value="1"/>
</dbReference>
<dbReference type="PANTHER" id="PTHR12526:SF636">
    <property type="entry name" value="BLL3647 PROTEIN"/>
    <property type="match status" value="1"/>
</dbReference>
<reference evidence="2 3" key="1">
    <citation type="submission" date="2016-10" db="EMBL/GenBank/DDBJ databases">
        <title>Complete Genome Sequence of the Nonylphenol-Degrading Bacterium Sphingobium cloacae JCM 10874T.</title>
        <authorList>
            <person name="Ootsuka M."/>
            <person name="Nishizawa T."/>
            <person name="Ohta H."/>
        </authorList>
    </citation>
    <scope>NUCLEOTIDE SEQUENCE [LARGE SCALE GENOMIC DNA]</scope>
    <source>
        <strain evidence="2 3">JCM 10874</strain>
    </source>
</reference>
<dbReference type="Pfam" id="PF13692">
    <property type="entry name" value="Glyco_trans_1_4"/>
    <property type="match status" value="1"/>
</dbReference>
<keyword evidence="3" id="KW-1185">Reference proteome</keyword>
<evidence type="ECO:0000313" key="2">
    <source>
        <dbReference type="EMBL" id="BAV65635.1"/>
    </source>
</evidence>
<name>A0A1E1F535_9SPHN</name>
<dbReference type="GO" id="GO:0016757">
    <property type="term" value="F:glycosyltransferase activity"/>
    <property type="evidence" value="ECO:0007669"/>
    <property type="project" value="TreeGrafter"/>
</dbReference>
<evidence type="ECO:0000313" key="3">
    <source>
        <dbReference type="Proteomes" id="UP000218272"/>
    </source>
</evidence>
<dbReference type="InterPro" id="IPR028098">
    <property type="entry name" value="Glyco_trans_4-like_N"/>
</dbReference>
<dbReference type="OrthoDB" id="5147801at2"/>
<accession>A0A1E1F535</accession>
<dbReference type="PANTHER" id="PTHR12526">
    <property type="entry name" value="GLYCOSYLTRANSFERASE"/>
    <property type="match status" value="1"/>
</dbReference>
<proteinExistence type="predicted"/>
<dbReference type="RefSeq" id="WP_066515272.1">
    <property type="nucleotide sequence ID" value="NZ_AP017655.1"/>
</dbReference>